<comment type="caution">
    <text evidence="2">The sequence shown here is derived from an EMBL/GenBank/DDBJ whole genome shotgun (WGS) entry which is preliminary data.</text>
</comment>
<keyword evidence="3" id="KW-1185">Reference proteome</keyword>
<accession>A0ABU8I848</accession>
<feature type="transmembrane region" description="Helical" evidence="1">
    <location>
        <begin position="449"/>
        <end position="467"/>
    </location>
</feature>
<dbReference type="RefSeq" id="WP_134777050.1">
    <property type="nucleotide sequence ID" value="NZ_JAYLLN010000031.1"/>
</dbReference>
<dbReference type="PANTHER" id="PTHR30092:SF0">
    <property type="entry name" value="INNER MEMBRANE PROTEIN CRED"/>
    <property type="match status" value="1"/>
</dbReference>
<evidence type="ECO:0000256" key="1">
    <source>
        <dbReference type="SAM" id="Phobius"/>
    </source>
</evidence>
<feature type="transmembrane region" description="Helical" evidence="1">
    <location>
        <begin position="394"/>
        <end position="414"/>
    </location>
</feature>
<protein>
    <submittedName>
        <fullName evidence="2">Cell envelope integrity protein CreD</fullName>
    </submittedName>
</protein>
<keyword evidence="1" id="KW-0472">Membrane</keyword>
<dbReference type="PIRSF" id="PIRSF004548">
    <property type="entry name" value="CreD"/>
    <property type="match status" value="1"/>
</dbReference>
<name>A0ABU8I848_9SPHI</name>
<reference evidence="2 3" key="1">
    <citation type="submission" date="2024-01" db="EMBL/GenBank/DDBJ databases">
        <title>Sphingobacterium tenebrionis sp. nov., a novel endophyte isolated from tenebrio molitor intestines.</title>
        <authorList>
            <person name="Zhang C."/>
        </authorList>
    </citation>
    <scope>NUCLEOTIDE SEQUENCE [LARGE SCALE GENOMIC DNA]</scope>
    <source>
        <strain evidence="2 3">PU5-4</strain>
    </source>
</reference>
<sequence>MESSNINPENRPTPTPSLFDRITQSVILKIFIIFFLTLIMLIPLNMINELIQERKGREAVVSQEIAMKWGQEQVISGPILAVPYDITNETVETTSDGTKRTVYNNVTNYAFLMPNQVNIQAQVEPESRKRGIYETVVYTTQVKVNGDFAGFDLTTLKIDPNLLKWKETKLLVGIEDFKGLSKNPVMTWGNESKEMFKNNLDLKLFNGNLQIDLPLENAEAAKQKFSFQLDLRGSKSLNFLPLAKQTQIKAAGKWANPSFNGSYLPNVREVKDSFTASWDIPAFNRKLPAQWLGEPFTIYHFSGLDLNTEDHTAAYPPGSYMAESAVVAAAEAAHAAGSNLEISSDLDMVQINFLPSVNNYKKTDRVAKYGVLVIALTFVSLVFMEVIKKQRVHLIQYILIGFAMVLFYGLLLAISEHLGFNIAYLIASLATMLLIASFIKAITKNTKSALLFGGILSIFYLFIFVLLQLQDYSLIVGTVGIFLILAVLMRLSTKIDWYQFERK</sequence>
<proteinExistence type="predicted"/>
<evidence type="ECO:0000313" key="2">
    <source>
        <dbReference type="EMBL" id="MEI5985698.1"/>
    </source>
</evidence>
<dbReference type="EMBL" id="JAYLLN010000031">
    <property type="protein sequence ID" value="MEI5985698.1"/>
    <property type="molecule type" value="Genomic_DNA"/>
</dbReference>
<dbReference type="Proteomes" id="UP001363035">
    <property type="component" value="Unassembled WGS sequence"/>
</dbReference>
<feature type="transmembrane region" description="Helical" evidence="1">
    <location>
        <begin position="473"/>
        <end position="493"/>
    </location>
</feature>
<evidence type="ECO:0000313" key="3">
    <source>
        <dbReference type="Proteomes" id="UP001363035"/>
    </source>
</evidence>
<dbReference type="NCBIfam" id="NF008712">
    <property type="entry name" value="PRK11715.1-1"/>
    <property type="match status" value="1"/>
</dbReference>
<keyword evidence="1" id="KW-1133">Transmembrane helix</keyword>
<feature type="transmembrane region" description="Helical" evidence="1">
    <location>
        <begin position="26"/>
        <end position="47"/>
    </location>
</feature>
<dbReference type="Pfam" id="PF06123">
    <property type="entry name" value="CreD"/>
    <property type="match status" value="1"/>
</dbReference>
<dbReference type="InterPro" id="IPR010364">
    <property type="entry name" value="Uncharacterised_IM_CreD"/>
</dbReference>
<organism evidence="2 3">
    <name type="scientific">Sphingobacterium tenebrionis</name>
    <dbReference type="NCBI Taxonomy" id="3111775"/>
    <lineage>
        <taxon>Bacteria</taxon>
        <taxon>Pseudomonadati</taxon>
        <taxon>Bacteroidota</taxon>
        <taxon>Sphingobacteriia</taxon>
        <taxon>Sphingobacteriales</taxon>
        <taxon>Sphingobacteriaceae</taxon>
        <taxon>Sphingobacterium</taxon>
    </lineage>
</organism>
<dbReference type="PANTHER" id="PTHR30092">
    <property type="entry name" value="INNER MEMBRANE PROTEIN CRED"/>
    <property type="match status" value="1"/>
</dbReference>
<keyword evidence="1" id="KW-0812">Transmembrane</keyword>
<gene>
    <name evidence="2" type="primary">creD</name>
    <name evidence="2" type="ORF">VJ786_12385</name>
</gene>
<feature type="transmembrane region" description="Helical" evidence="1">
    <location>
        <begin position="366"/>
        <end position="387"/>
    </location>
</feature>
<feature type="transmembrane region" description="Helical" evidence="1">
    <location>
        <begin position="420"/>
        <end position="442"/>
    </location>
</feature>